<evidence type="ECO:0000313" key="3">
    <source>
        <dbReference type="Proteomes" id="UP000597762"/>
    </source>
</evidence>
<reference evidence="2" key="1">
    <citation type="submission" date="2021-01" db="EMBL/GenBank/DDBJ databases">
        <authorList>
            <person name="Li R."/>
            <person name="Bekaert M."/>
        </authorList>
    </citation>
    <scope>NUCLEOTIDE SEQUENCE</scope>
    <source>
        <strain evidence="2">Farmed</strain>
    </source>
</reference>
<gene>
    <name evidence="2" type="ORF">SPHA_78516</name>
</gene>
<name>A0A812ETI1_ACAPH</name>
<evidence type="ECO:0000313" key="2">
    <source>
        <dbReference type="EMBL" id="CAE1328914.1"/>
    </source>
</evidence>
<comment type="caution">
    <text evidence="2">The sequence shown here is derived from an EMBL/GenBank/DDBJ whole genome shotgun (WGS) entry which is preliminary data.</text>
</comment>
<keyword evidence="1" id="KW-0812">Transmembrane</keyword>
<evidence type="ECO:0000256" key="1">
    <source>
        <dbReference type="SAM" id="Phobius"/>
    </source>
</evidence>
<dbReference type="AlphaFoldDB" id="A0A812ETI1"/>
<proteinExistence type="predicted"/>
<accession>A0A812ETI1</accession>
<dbReference type="EMBL" id="CAHIKZ030005542">
    <property type="protein sequence ID" value="CAE1328914.1"/>
    <property type="molecule type" value="Genomic_DNA"/>
</dbReference>
<dbReference type="Proteomes" id="UP000597762">
    <property type="component" value="Unassembled WGS sequence"/>
</dbReference>
<sequence length="156" mass="17985">MVDANCVHQIITFSFPFISFFDSTPFLSFASISLFAPTLSLSFPLFSLFVLPFFFYSISLFVSVRFHSVASVSLFAPIYFHSFTSISLFVPVRTLPFAPVYYLVLNNLFYFLSFRYFLCFHFSLFALPFPFLSLISFNFPSFPLFVPTFSHSFASI</sequence>
<keyword evidence="1" id="KW-1133">Transmembrane helix</keyword>
<protein>
    <submittedName>
        <fullName evidence="2">Uncharacterized protein</fullName>
    </submittedName>
</protein>
<feature type="transmembrane region" description="Helical" evidence="1">
    <location>
        <begin position="116"/>
        <end position="137"/>
    </location>
</feature>
<keyword evidence="1" id="KW-0472">Membrane</keyword>
<keyword evidence="3" id="KW-1185">Reference proteome</keyword>
<organism evidence="2 3">
    <name type="scientific">Acanthosepion pharaonis</name>
    <name type="common">Pharaoh cuttlefish</name>
    <name type="synonym">Sepia pharaonis</name>
    <dbReference type="NCBI Taxonomy" id="158019"/>
    <lineage>
        <taxon>Eukaryota</taxon>
        <taxon>Metazoa</taxon>
        <taxon>Spiralia</taxon>
        <taxon>Lophotrochozoa</taxon>
        <taxon>Mollusca</taxon>
        <taxon>Cephalopoda</taxon>
        <taxon>Coleoidea</taxon>
        <taxon>Decapodiformes</taxon>
        <taxon>Sepiida</taxon>
        <taxon>Sepiina</taxon>
        <taxon>Sepiidae</taxon>
        <taxon>Acanthosepion</taxon>
    </lineage>
</organism>
<feature type="transmembrane region" description="Helical" evidence="1">
    <location>
        <begin position="53"/>
        <end position="80"/>
    </location>
</feature>